<protein>
    <submittedName>
        <fullName evidence="1">Uncharacterized protein</fullName>
    </submittedName>
</protein>
<sequence>MDMGPSTGGGRSRYCRLLCPLQWNAGRRGAAGADNSSKGQLVAEKCFTLSEISVADIKDSGDLTNSIKVKRGKKTHVYRTNHPEDKGALWMAFRQVDEEMQAKKRELNEKEQERRKSMWTGEVTTSRGQGAVSRVPGILAALAAADGMPTDSSSINSFEDDLAMAIALRDWPPSVELVIKVSDDLSNPDVRKSEVIDLTSFLTRLGEAQASREAFLRARKELLGRRTRMIGYHGDVPTYISELAIVTFTILKHTSDWYLAALQDNNMVSGFVDWCQVEVEEFVKSFRRQVYGPSEDPFVIRDSLQVVASDNRKLMREAGLDFTFLLSTLLQPDWDSPDVRPNEIIRDAAVRPRKKSERKSKAKEGEIAHQ</sequence>
<dbReference type="Proteomes" id="UP001227268">
    <property type="component" value="Unassembled WGS sequence"/>
</dbReference>
<comment type="caution">
    <text evidence="1">The sequence shown here is derived from an EMBL/GenBank/DDBJ whole genome shotgun (WGS) entry which is preliminary data.</text>
</comment>
<gene>
    <name evidence="1" type="ORF">QFC21_007155</name>
</gene>
<dbReference type="EMBL" id="JASBWT010000049">
    <property type="protein sequence ID" value="KAJ9091615.1"/>
    <property type="molecule type" value="Genomic_DNA"/>
</dbReference>
<accession>A0ACC2UX14</accession>
<reference evidence="1" key="1">
    <citation type="submission" date="2023-04" db="EMBL/GenBank/DDBJ databases">
        <title>Draft Genome sequencing of Naganishia species isolated from polar environments using Oxford Nanopore Technology.</title>
        <authorList>
            <person name="Leo P."/>
            <person name="Venkateswaran K."/>
        </authorList>
    </citation>
    <scope>NUCLEOTIDE SEQUENCE</scope>
    <source>
        <strain evidence="1">MNA-CCFEE 5423</strain>
    </source>
</reference>
<keyword evidence="2" id="KW-1185">Reference proteome</keyword>
<organism evidence="1 2">
    <name type="scientific">Naganishia friedmannii</name>
    <dbReference type="NCBI Taxonomy" id="89922"/>
    <lineage>
        <taxon>Eukaryota</taxon>
        <taxon>Fungi</taxon>
        <taxon>Dikarya</taxon>
        <taxon>Basidiomycota</taxon>
        <taxon>Agaricomycotina</taxon>
        <taxon>Tremellomycetes</taxon>
        <taxon>Filobasidiales</taxon>
        <taxon>Filobasidiaceae</taxon>
        <taxon>Naganishia</taxon>
    </lineage>
</organism>
<proteinExistence type="predicted"/>
<evidence type="ECO:0000313" key="2">
    <source>
        <dbReference type="Proteomes" id="UP001227268"/>
    </source>
</evidence>
<evidence type="ECO:0000313" key="1">
    <source>
        <dbReference type="EMBL" id="KAJ9091615.1"/>
    </source>
</evidence>
<name>A0ACC2UX14_9TREE</name>